<comment type="caution">
    <text evidence="4">The sequence shown here is derived from an EMBL/GenBank/DDBJ whole genome shotgun (WGS) entry which is preliminary data.</text>
</comment>
<dbReference type="PANTHER" id="PTHR10272:SF0">
    <property type="entry name" value="PLATELET-ACTIVATING FACTOR ACETYLHYDROLASE"/>
    <property type="match status" value="1"/>
</dbReference>
<name>A0A7W8U6E0_9HYPH</name>
<keyword evidence="5" id="KW-1185">Reference proteome</keyword>
<evidence type="ECO:0000313" key="5">
    <source>
        <dbReference type="Proteomes" id="UP000585507"/>
    </source>
</evidence>
<dbReference type="AlphaFoldDB" id="A0A7W8U6E0"/>
<dbReference type="Gene3D" id="3.40.50.1820">
    <property type="entry name" value="alpha/beta hydrolase"/>
    <property type="match status" value="1"/>
</dbReference>
<gene>
    <name evidence="4" type="ORF">GGD55_000264</name>
</gene>
<evidence type="ECO:0000256" key="2">
    <source>
        <dbReference type="ARBA" id="ARBA00022963"/>
    </source>
</evidence>
<dbReference type="InterPro" id="IPR016986">
    <property type="entry name" value="UCP031982_abhydr"/>
</dbReference>
<dbReference type="PANTHER" id="PTHR10272">
    <property type="entry name" value="PLATELET-ACTIVATING FACTOR ACETYLHYDROLASE"/>
    <property type="match status" value="1"/>
</dbReference>
<keyword evidence="2" id="KW-0442">Lipid degradation</keyword>
<proteinExistence type="predicted"/>
<sequence>MLAASSTLARTELMPLSASRHFTATSHRRFTALLVLPLLALAGPTCAFEAGTRWITITQPDSGKSERVLMTYPAKTDGEVYRLGANALWQGVPARREATPAKGKWPLVLLSHGSGGNAAGLGWVSTFLAKNGFVVASPNHAGCTSTDMAISNCIKIWNRPEDLSELLDVLLADDHWSKQIDEKRIAAMGFSLGGNSVLLMAGARMSLEAYQAYCQTMLSPQSDCTWLRRGGVDLATVDKSRFDKESRDPRISAFVAIDPGFAPGYRTDSLRTIIIPGLLLNLGVGSDVPVTLKADSLAAAIPQAEFASIAGAVHFSFLGLCNPNGAELLKAENDDPVCDDGGNLPRQALHQQMLQRIGLFLTKTLLER</sequence>
<dbReference type="SUPFAM" id="SSF53474">
    <property type="entry name" value="alpha/beta-Hydrolases"/>
    <property type="match status" value="1"/>
</dbReference>
<evidence type="ECO:0000256" key="1">
    <source>
        <dbReference type="ARBA" id="ARBA00022801"/>
    </source>
</evidence>
<organism evidence="4 5">
    <name type="scientific">Rhizobium giardinii</name>
    <dbReference type="NCBI Taxonomy" id="56731"/>
    <lineage>
        <taxon>Bacteria</taxon>
        <taxon>Pseudomonadati</taxon>
        <taxon>Pseudomonadota</taxon>
        <taxon>Alphaproteobacteria</taxon>
        <taxon>Hyphomicrobiales</taxon>
        <taxon>Rhizobiaceae</taxon>
        <taxon>Rhizobium/Agrobacterium group</taxon>
        <taxon>Rhizobium</taxon>
    </lineage>
</organism>
<dbReference type="RefSeq" id="WP_154663234.1">
    <property type="nucleotide sequence ID" value="NZ_JACHBK010000001.1"/>
</dbReference>
<dbReference type="PIRSF" id="PIRSF031982">
    <property type="entry name" value="UCP031982_abhydr"/>
    <property type="match status" value="1"/>
</dbReference>
<accession>A0A7W8U6E0</accession>
<dbReference type="GO" id="GO:0016042">
    <property type="term" value="P:lipid catabolic process"/>
    <property type="evidence" value="ECO:0007669"/>
    <property type="project" value="UniProtKB-KW"/>
</dbReference>
<keyword evidence="3" id="KW-0443">Lipid metabolism</keyword>
<evidence type="ECO:0000256" key="3">
    <source>
        <dbReference type="ARBA" id="ARBA00023098"/>
    </source>
</evidence>
<evidence type="ECO:0000313" key="4">
    <source>
        <dbReference type="EMBL" id="MBB5533603.1"/>
    </source>
</evidence>
<keyword evidence="1 4" id="KW-0378">Hydrolase</keyword>
<dbReference type="GO" id="GO:0003847">
    <property type="term" value="F:1-alkyl-2-acetylglycerophosphocholine esterase activity"/>
    <property type="evidence" value="ECO:0007669"/>
    <property type="project" value="TreeGrafter"/>
</dbReference>
<reference evidence="4 5" key="1">
    <citation type="submission" date="2020-08" db="EMBL/GenBank/DDBJ databases">
        <title>Genomic Encyclopedia of Type Strains, Phase IV (KMG-V): Genome sequencing to study the core and pangenomes of soil and plant-associated prokaryotes.</title>
        <authorList>
            <person name="Whitman W."/>
        </authorList>
    </citation>
    <scope>NUCLEOTIDE SEQUENCE [LARGE SCALE GENOMIC DNA]</scope>
    <source>
        <strain evidence="4 5">SEMIA 4084</strain>
    </source>
</reference>
<dbReference type="EMBL" id="JACHBK010000001">
    <property type="protein sequence ID" value="MBB5533603.1"/>
    <property type="molecule type" value="Genomic_DNA"/>
</dbReference>
<protein>
    <submittedName>
        <fullName evidence="4">Putative dienelactone hydrolase</fullName>
    </submittedName>
</protein>
<dbReference type="InterPro" id="IPR029058">
    <property type="entry name" value="AB_hydrolase_fold"/>
</dbReference>
<dbReference type="Proteomes" id="UP000585507">
    <property type="component" value="Unassembled WGS sequence"/>
</dbReference>